<organism evidence="1">
    <name type="scientific">uncultured Desulfovibrio sp</name>
    <dbReference type="NCBI Taxonomy" id="167968"/>
    <lineage>
        <taxon>Bacteria</taxon>
        <taxon>Pseudomonadati</taxon>
        <taxon>Thermodesulfobacteriota</taxon>
        <taxon>Desulfovibrionia</taxon>
        <taxon>Desulfovibrionales</taxon>
        <taxon>Desulfovibrionaceae</taxon>
        <taxon>Desulfovibrio</taxon>
        <taxon>environmental samples</taxon>
    </lineage>
</organism>
<reference evidence="1" key="1">
    <citation type="submission" date="2016-04" db="EMBL/GenBank/DDBJ databases">
        <authorList>
            <person name="Evans L.H."/>
            <person name="Alamgir A."/>
            <person name="Owens N."/>
            <person name="Weber N.D."/>
            <person name="Virtaneva K."/>
            <person name="Barbian K."/>
            <person name="Babar A."/>
            <person name="Rosenke K."/>
        </authorList>
    </citation>
    <scope>NUCLEOTIDE SEQUENCE</scope>
    <source>
        <strain evidence="1">92-2</strain>
    </source>
</reference>
<gene>
    <name evidence="1" type="ORF">KM92DES2_12188</name>
</gene>
<proteinExistence type="predicted"/>
<dbReference type="AlphaFoldDB" id="A0A212K3Y8"/>
<dbReference type="EMBL" id="FLUP01000001">
    <property type="protein sequence ID" value="SBW06424.1"/>
    <property type="molecule type" value="Genomic_DNA"/>
</dbReference>
<accession>A0A212K3Y8</accession>
<dbReference type="RefSeq" id="WP_227119421.1">
    <property type="nucleotide sequence ID" value="NZ_LT598928.1"/>
</dbReference>
<name>A0A212K3Y8_9BACT</name>
<protein>
    <submittedName>
        <fullName evidence="1">Uncharacterized protein</fullName>
    </submittedName>
</protein>
<sequence length="78" mass="8159">MSGATYHNAAALRAMSILETALQDMQEELPTQMALAARSQQDALTALAAQQKQLAWLADQAAQAHAATAAQPGGESHD</sequence>
<evidence type="ECO:0000313" key="1">
    <source>
        <dbReference type="EMBL" id="SBW06424.1"/>
    </source>
</evidence>